<sequence length="348" mass="40501">MLQDISEPGNKLSEFEIKQHQLPLPRYPRLAASVNHYQNEIIFSQEGRNFVFKVNCKTNKSLRKFMMMMDGTNSLSKLQETFARENPESINNLLHYLDENKLLDDAFHIKNNSGLEVLLELEYLSNKLFERKSDTNLFGLDKLNKSDLLTNIIYGFAIEAYCLFSYQADININYSVPSCESNAQIKKLINQLDNKEDAKDKFLAEALDCIGIKNEDLNDIIPLPQTMSICNALAYWASFDSLFYFSILGFLLNQNLINFTYYIQSCESVNINSNFIQSVRNLVNYLDSNKFENISRQIFQQISYIDEQTKQRLRRQTYLFIDIYTNLNPAILNYYSTTNHSLRRVSAI</sequence>
<gene>
    <name evidence="1" type="ORF">NIES267_62640</name>
</gene>
<keyword evidence="2" id="KW-1185">Reference proteome</keyword>
<dbReference type="Proteomes" id="UP000218418">
    <property type="component" value="Chromosome"/>
</dbReference>
<evidence type="ECO:0000313" key="2">
    <source>
        <dbReference type="Proteomes" id="UP000218418"/>
    </source>
</evidence>
<protein>
    <recommendedName>
        <fullName evidence="3">Thiaminase-2/PQQC domain-containing protein</fullName>
    </recommendedName>
</protein>
<reference evidence="1 2" key="1">
    <citation type="submission" date="2017-06" db="EMBL/GenBank/DDBJ databases">
        <title>Genome sequencing of cyanobaciteial culture collection at National Institute for Environmental Studies (NIES).</title>
        <authorList>
            <person name="Hirose Y."/>
            <person name="Shimura Y."/>
            <person name="Fujisawa T."/>
            <person name="Nakamura Y."/>
            <person name="Kawachi M."/>
        </authorList>
    </citation>
    <scope>NUCLEOTIDE SEQUENCE [LARGE SCALE GENOMIC DNA]</scope>
    <source>
        <strain evidence="1 2">NIES-267</strain>
    </source>
</reference>
<dbReference type="AlphaFoldDB" id="A0A1Z4LZT8"/>
<name>A0A1Z4LZT8_9CYAN</name>
<evidence type="ECO:0008006" key="3">
    <source>
        <dbReference type="Google" id="ProtNLM"/>
    </source>
</evidence>
<dbReference type="EMBL" id="AP018227">
    <property type="protein sequence ID" value="BAY86753.1"/>
    <property type="molecule type" value="Genomic_DNA"/>
</dbReference>
<organism evidence="1 2">
    <name type="scientific">Calothrix parasitica NIES-267</name>
    <dbReference type="NCBI Taxonomy" id="1973488"/>
    <lineage>
        <taxon>Bacteria</taxon>
        <taxon>Bacillati</taxon>
        <taxon>Cyanobacteriota</taxon>
        <taxon>Cyanophyceae</taxon>
        <taxon>Nostocales</taxon>
        <taxon>Calotrichaceae</taxon>
        <taxon>Calothrix</taxon>
    </lineage>
</organism>
<proteinExistence type="predicted"/>
<accession>A0A1Z4LZT8</accession>
<evidence type="ECO:0000313" key="1">
    <source>
        <dbReference type="EMBL" id="BAY86753.1"/>
    </source>
</evidence>
<dbReference type="OrthoDB" id="5195905at2"/>